<dbReference type="AlphaFoldDB" id="A0AAW2TL75"/>
<dbReference type="CDD" id="cd01647">
    <property type="entry name" value="RT_LTR"/>
    <property type="match status" value="1"/>
</dbReference>
<dbReference type="SUPFAM" id="SSF56672">
    <property type="entry name" value="DNA/RNA polymerases"/>
    <property type="match status" value="1"/>
</dbReference>
<dbReference type="PANTHER" id="PTHR24559:SF431">
    <property type="entry name" value="RNA-DIRECTED DNA POLYMERASE HOMOLOG"/>
    <property type="match status" value="1"/>
</dbReference>
<reference evidence="2" key="1">
    <citation type="submission" date="2020-06" db="EMBL/GenBank/DDBJ databases">
        <authorList>
            <person name="Li T."/>
            <person name="Hu X."/>
            <person name="Zhang T."/>
            <person name="Song X."/>
            <person name="Zhang H."/>
            <person name="Dai N."/>
            <person name="Sheng W."/>
            <person name="Hou X."/>
            <person name="Wei L."/>
        </authorList>
    </citation>
    <scope>NUCLEOTIDE SEQUENCE</scope>
    <source>
        <strain evidence="2">KEN1</strain>
        <tissue evidence="2">Leaf</tissue>
    </source>
</reference>
<sequence length="155" mass="17602">MPFGLKNAGVTYQRLVNLMFKELIEKTMKVYVDDMLVKSMEQAQHLKHLEESFAVIRKYGMKLNPNKCTLGVIDGKFLGYMVIERGIEANPEKIEAILQMPTSKSVKDIKKLAGRMTSLNRFILKAVDKSLPFFKILRNVKNLSGPLSAIKLLTI</sequence>
<evidence type="ECO:0000259" key="1">
    <source>
        <dbReference type="PROSITE" id="PS50878"/>
    </source>
</evidence>
<name>A0AAW2TL75_9LAMI</name>
<feature type="domain" description="Reverse transcriptase" evidence="1">
    <location>
        <begin position="1"/>
        <end position="82"/>
    </location>
</feature>
<proteinExistence type="predicted"/>
<dbReference type="InterPro" id="IPR000477">
    <property type="entry name" value="RT_dom"/>
</dbReference>
<dbReference type="Pfam" id="PF00078">
    <property type="entry name" value="RVT_1"/>
    <property type="match status" value="1"/>
</dbReference>
<reference evidence="2" key="2">
    <citation type="journal article" date="2024" name="Plant">
        <title>Genomic evolution and insights into agronomic trait innovations of Sesamum species.</title>
        <authorList>
            <person name="Miao H."/>
            <person name="Wang L."/>
            <person name="Qu L."/>
            <person name="Liu H."/>
            <person name="Sun Y."/>
            <person name="Le M."/>
            <person name="Wang Q."/>
            <person name="Wei S."/>
            <person name="Zheng Y."/>
            <person name="Lin W."/>
            <person name="Duan Y."/>
            <person name="Cao H."/>
            <person name="Xiong S."/>
            <person name="Wang X."/>
            <person name="Wei L."/>
            <person name="Li C."/>
            <person name="Ma Q."/>
            <person name="Ju M."/>
            <person name="Zhao R."/>
            <person name="Li G."/>
            <person name="Mu C."/>
            <person name="Tian Q."/>
            <person name="Mei H."/>
            <person name="Zhang T."/>
            <person name="Gao T."/>
            <person name="Zhang H."/>
        </authorList>
    </citation>
    <scope>NUCLEOTIDE SEQUENCE</scope>
    <source>
        <strain evidence="2">KEN1</strain>
    </source>
</reference>
<evidence type="ECO:0000313" key="2">
    <source>
        <dbReference type="EMBL" id="KAL0405120.1"/>
    </source>
</evidence>
<accession>A0AAW2TL75</accession>
<dbReference type="EMBL" id="JACGWN010000014">
    <property type="protein sequence ID" value="KAL0405120.1"/>
    <property type="molecule type" value="Genomic_DNA"/>
</dbReference>
<dbReference type="InterPro" id="IPR043128">
    <property type="entry name" value="Rev_trsase/Diguanyl_cyclase"/>
</dbReference>
<gene>
    <name evidence="2" type="ORF">Slati_3825900</name>
</gene>
<dbReference type="PROSITE" id="PS50878">
    <property type="entry name" value="RT_POL"/>
    <property type="match status" value="1"/>
</dbReference>
<dbReference type="PANTHER" id="PTHR24559">
    <property type="entry name" value="TRANSPOSON TY3-I GAG-POL POLYPROTEIN"/>
    <property type="match status" value="1"/>
</dbReference>
<comment type="caution">
    <text evidence="2">The sequence shown here is derived from an EMBL/GenBank/DDBJ whole genome shotgun (WGS) entry which is preliminary data.</text>
</comment>
<protein>
    <submittedName>
        <fullName evidence="2">Transposon Tf2-12 polyprotein</fullName>
    </submittedName>
</protein>
<dbReference type="Gene3D" id="3.30.70.270">
    <property type="match status" value="1"/>
</dbReference>
<dbReference type="InterPro" id="IPR053134">
    <property type="entry name" value="RNA-dir_DNA_polymerase"/>
</dbReference>
<dbReference type="InterPro" id="IPR043502">
    <property type="entry name" value="DNA/RNA_pol_sf"/>
</dbReference>
<organism evidence="2">
    <name type="scientific">Sesamum latifolium</name>
    <dbReference type="NCBI Taxonomy" id="2727402"/>
    <lineage>
        <taxon>Eukaryota</taxon>
        <taxon>Viridiplantae</taxon>
        <taxon>Streptophyta</taxon>
        <taxon>Embryophyta</taxon>
        <taxon>Tracheophyta</taxon>
        <taxon>Spermatophyta</taxon>
        <taxon>Magnoliopsida</taxon>
        <taxon>eudicotyledons</taxon>
        <taxon>Gunneridae</taxon>
        <taxon>Pentapetalae</taxon>
        <taxon>asterids</taxon>
        <taxon>lamiids</taxon>
        <taxon>Lamiales</taxon>
        <taxon>Pedaliaceae</taxon>
        <taxon>Sesamum</taxon>
    </lineage>
</organism>